<protein>
    <recommendedName>
        <fullName evidence="2">FAM171 N-terminal domain-containing protein</fullName>
    </recommendedName>
</protein>
<dbReference type="PANTHER" id="PTHR31626">
    <property type="entry name" value="SUSHI DOMAIN-CONTAINING PROTEIN"/>
    <property type="match status" value="1"/>
</dbReference>
<keyword evidence="1" id="KW-0732">Signal</keyword>
<evidence type="ECO:0000259" key="2">
    <source>
        <dbReference type="Pfam" id="PF10577"/>
    </source>
</evidence>
<dbReference type="EMBL" id="JBBPFD010000016">
    <property type="protein sequence ID" value="KAK7893546.1"/>
    <property type="molecule type" value="Genomic_DNA"/>
</dbReference>
<sequence length="193" mass="20796">MPPSLLVPFARALLLLLFWGLGGSGGLGASDTDPSFPENNEFSMARTEASSEEPPFILRVLLKDSVSRAPLSGASVDLYVNHSLRSSVLTGPRGDVLLWVTYTPAESLTLVGRMEGYLPMPLPWSTARRPLFSAMTLALLPQSQGNIWLYEDSVLITGKLPDSSSQLRRPLAKDCGNCTPVSSSANQSCVAWT</sequence>
<dbReference type="InterPro" id="IPR048530">
    <property type="entry name" value="FAM171_N"/>
</dbReference>
<dbReference type="AlphaFoldDB" id="A0AAW0NJZ4"/>
<accession>A0AAW0NJZ4</accession>
<dbReference type="Pfam" id="PF10577">
    <property type="entry name" value="FAM171A1-2-B_N"/>
    <property type="match status" value="1"/>
</dbReference>
<comment type="caution">
    <text evidence="3">The sequence shown here is derived from an EMBL/GenBank/DDBJ whole genome shotgun (WGS) entry which is preliminary data.</text>
</comment>
<evidence type="ECO:0000313" key="4">
    <source>
        <dbReference type="Proteomes" id="UP001460270"/>
    </source>
</evidence>
<dbReference type="InterPro" id="IPR018890">
    <property type="entry name" value="FAM171"/>
</dbReference>
<keyword evidence="4" id="KW-1185">Reference proteome</keyword>
<evidence type="ECO:0000313" key="3">
    <source>
        <dbReference type="EMBL" id="KAK7893546.1"/>
    </source>
</evidence>
<dbReference type="Proteomes" id="UP001460270">
    <property type="component" value="Unassembled WGS sequence"/>
</dbReference>
<proteinExistence type="predicted"/>
<feature type="domain" description="FAM171 N-terminal" evidence="2">
    <location>
        <begin position="58"/>
        <end position="166"/>
    </location>
</feature>
<dbReference type="PANTHER" id="PTHR31626:SF2">
    <property type="entry name" value="PROTEIN FAM171B"/>
    <property type="match status" value="1"/>
</dbReference>
<feature type="chain" id="PRO_5043990501" description="FAM171 N-terminal domain-containing protein" evidence="1">
    <location>
        <begin position="29"/>
        <end position="193"/>
    </location>
</feature>
<feature type="signal peptide" evidence="1">
    <location>
        <begin position="1"/>
        <end position="28"/>
    </location>
</feature>
<name>A0AAW0NJZ4_9GOBI</name>
<reference evidence="4" key="1">
    <citation type="submission" date="2024-04" db="EMBL/GenBank/DDBJ databases">
        <title>Salinicola lusitanus LLJ914,a marine bacterium isolated from the Okinawa Trough.</title>
        <authorList>
            <person name="Li J."/>
        </authorList>
    </citation>
    <scope>NUCLEOTIDE SEQUENCE [LARGE SCALE GENOMIC DNA]</scope>
</reference>
<organism evidence="3 4">
    <name type="scientific">Mugilogobius chulae</name>
    <name type="common">yellowstripe goby</name>
    <dbReference type="NCBI Taxonomy" id="88201"/>
    <lineage>
        <taxon>Eukaryota</taxon>
        <taxon>Metazoa</taxon>
        <taxon>Chordata</taxon>
        <taxon>Craniata</taxon>
        <taxon>Vertebrata</taxon>
        <taxon>Euteleostomi</taxon>
        <taxon>Actinopterygii</taxon>
        <taxon>Neopterygii</taxon>
        <taxon>Teleostei</taxon>
        <taxon>Neoteleostei</taxon>
        <taxon>Acanthomorphata</taxon>
        <taxon>Gobiaria</taxon>
        <taxon>Gobiiformes</taxon>
        <taxon>Gobioidei</taxon>
        <taxon>Gobiidae</taxon>
        <taxon>Gobionellinae</taxon>
        <taxon>Mugilogobius</taxon>
    </lineage>
</organism>
<gene>
    <name evidence="3" type="ORF">WMY93_022698</name>
</gene>
<evidence type="ECO:0000256" key="1">
    <source>
        <dbReference type="SAM" id="SignalP"/>
    </source>
</evidence>